<name>A0A1S3GX92_DIPOR</name>
<sequence>MCLAHSAGVVPTSQSLADMQDHAPAIGRYIRTLMSSSQVTPSSSNKSGETNPVQIYIGLLQQLLAGVGGLPVMYCLLEAVSVYPEKLATKFVDKTEWIK</sequence>
<proteinExistence type="predicted"/>
<feature type="domain" description="ECM29 ARM-like repeats" evidence="1">
    <location>
        <begin position="6"/>
        <end position="99"/>
    </location>
</feature>
<organism evidence="2 3">
    <name type="scientific">Dipodomys ordii</name>
    <name type="common">Ord's kangaroo rat</name>
    <dbReference type="NCBI Taxonomy" id="10020"/>
    <lineage>
        <taxon>Eukaryota</taxon>
        <taxon>Metazoa</taxon>
        <taxon>Chordata</taxon>
        <taxon>Craniata</taxon>
        <taxon>Vertebrata</taxon>
        <taxon>Euteleostomi</taxon>
        <taxon>Mammalia</taxon>
        <taxon>Eutheria</taxon>
        <taxon>Euarchontoglires</taxon>
        <taxon>Glires</taxon>
        <taxon>Rodentia</taxon>
        <taxon>Castorimorpha</taxon>
        <taxon>Heteromyidae</taxon>
        <taxon>Dipodomyinae</taxon>
        <taxon>Dipodomys</taxon>
    </lineage>
</organism>
<dbReference type="Proteomes" id="UP000081671">
    <property type="component" value="Unplaced"/>
</dbReference>
<dbReference type="RefSeq" id="XP_012892597.1">
    <property type="nucleotide sequence ID" value="XM_013037143.1"/>
</dbReference>
<evidence type="ECO:0000313" key="3">
    <source>
        <dbReference type="RefSeq" id="XP_012892597.1"/>
    </source>
</evidence>
<protein>
    <submittedName>
        <fullName evidence="3">Proteasome-associated protein ECM29 homolog</fullName>
    </submittedName>
</protein>
<evidence type="ECO:0000313" key="2">
    <source>
        <dbReference type="Proteomes" id="UP000081671"/>
    </source>
</evidence>
<dbReference type="InterPro" id="IPR055444">
    <property type="entry name" value="ARM_ECM29"/>
</dbReference>
<reference evidence="3" key="1">
    <citation type="submission" date="2025-08" db="UniProtKB">
        <authorList>
            <consortium name="RefSeq"/>
        </authorList>
    </citation>
    <scope>IDENTIFICATION</scope>
    <source>
        <tissue evidence="3">Kidney</tissue>
    </source>
</reference>
<dbReference type="InParanoid" id="A0A1S3GX92"/>
<keyword evidence="3" id="KW-0647">Proteasome</keyword>
<dbReference type="Pfam" id="PF23702">
    <property type="entry name" value="ARM_ECM29"/>
    <property type="match status" value="1"/>
</dbReference>
<gene>
    <name evidence="3" type="primary">LOC106002231</name>
</gene>
<dbReference type="AlphaFoldDB" id="A0A1S3GX92"/>
<dbReference type="GeneID" id="106002231"/>
<dbReference type="KEGG" id="dord:106002231"/>
<feature type="non-terminal residue" evidence="3">
    <location>
        <position position="99"/>
    </location>
</feature>
<dbReference type="GO" id="GO:0000502">
    <property type="term" value="C:proteasome complex"/>
    <property type="evidence" value="ECO:0007669"/>
    <property type="project" value="UniProtKB-KW"/>
</dbReference>
<evidence type="ECO:0000259" key="1">
    <source>
        <dbReference type="Pfam" id="PF23702"/>
    </source>
</evidence>
<keyword evidence="2" id="KW-1185">Reference proteome</keyword>
<accession>A0A1S3GX92</accession>